<feature type="transmembrane region" description="Helical" evidence="1">
    <location>
        <begin position="64"/>
        <end position="86"/>
    </location>
</feature>
<keyword evidence="1" id="KW-0812">Transmembrane</keyword>
<feature type="transmembrane region" description="Helical" evidence="1">
    <location>
        <begin position="107"/>
        <end position="132"/>
    </location>
</feature>
<feature type="transmembrane region" description="Helical" evidence="1">
    <location>
        <begin position="25"/>
        <end position="44"/>
    </location>
</feature>
<dbReference type="Proteomes" id="UP000052020">
    <property type="component" value="Unassembled WGS sequence"/>
</dbReference>
<organism evidence="2 3">
    <name type="scientific">candidate division KD3-62 bacterium DG_56</name>
    <dbReference type="NCBI Taxonomy" id="1704032"/>
    <lineage>
        <taxon>Bacteria</taxon>
        <taxon>candidate division KD3-62</taxon>
    </lineage>
</organism>
<comment type="caution">
    <text evidence="2">The sequence shown here is derived from an EMBL/GenBank/DDBJ whole genome shotgun (WGS) entry which is preliminary data.</text>
</comment>
<reference evidence="2 3" key="1">
    <citation type="journal article" date="2015" name="Microbiome">
        <title>Genomic resolution of linkages in carbon, nitrogen, and sulfur cycling among widespread estuary sediment bacteria.</title>
        <authorList>
            <person name="Baker B.J."/>
            <person name="Lazar C.S."/>
            <person name="Teske A.P."/>
            <person name="Dick G.J."/>
        </authorList>
    </citation>
    <scope>NUCLEOTIDE SEQUENCE [LARGE SCALE GENOMIC DNA]</scope>
    <source>
        <strain evidence="2">DG_56</strain>
    </source>
</reference>
<proteinExistence type="predicted"/>
<keyword evidence="1" id="KW-0472">Membrane</keyword>
<accession>A0A0S7XKS7</accession>
<evidence type="ECO:0000256" key="1">
    <source>
        <dbReference type="SAM" id="Phobius"/>
    </source>
</evidence>
<evidence type="ECO:0000313" key="2">
    <source>
        <dbReference type="EMBL" id="KPJ62847.1"/>
    </source>
</evidence>
<dbReference type="AlphaFoldDB" id="A0A0S7XKS7"/>
<protein>
    <submittedName>
        <fullName evidence="2">Uncharacterized protein</fullName>
    </submittedName>
</protein>
<keyword evidence="1" id="KW-1133">Transmembrane helix</keyword>
<name>A0A0S7XKS7_9BACT</name>
<sequence>MDDLTVDSPTKPPAHLDRRRQCLRAFGIVGIAILAAAFCIGQLPAPPAPNAWPAERFVSREADVIGRIVAVSLLLAVIGGGLVVLIKGWQHLALRDADVRGHFLLKFAWRTILVCVASVLVACGLEAVMMALGRV</sequence>
<gene>
    <name evidence="2" type="ORF">AMK68_04430</name>
</gene>
<evidence type="ECO:0000313" key="3">
    <source>
        <dbReference type="Proteomes" id="UP000052020"/>
    </source>
</evidence>
<dbReference type="EMBL" id="LIZY01000100">
    <property type="protein sequence ID" value="KPJ62847.1"/>
    <property type="molecule type" value="Genomic_DNA"/>
</dbReference>